<dbReference type="InterPro" id="IPR036477">
    <property type="entry name" value="Formyl_transf_N_sf"/>
</dbReference>
<feature type="domain" description="Methionyl-tRNA formyltransferase-like C-terminal" evidence="1">
    <location>
        <begin position="164"/>
        <end position="221"/>
    </location>
</feature>
<dbReference type="InterPro" id="IPR011034">
    <property type="entry name" value="Formyl_transferase-like_C_sf"/>
</dbReference>
<protein>
    <submittedName>
        <fullName evidence="2">Methionyl-tRNA formyltransferase</fullName>
    </submittedName>
</protein>
<comment type="caution">
    <text evidence="2">The sequence shown here is derived from an EMBL/GenBank/DDBJ whole genome shotgun (WGS) entry which is preliminary data.</text>
</comment>
<evidence type="ECO:0000313" key="2">
    <source>
        <dbReference type="EMBL" id="MDO0825364.1"/>
    </source>
</evidence>
<gene>
    <name evidence="2" type="ORF">M8H41_21290</name>
</gene>
<organism evidence="2 3">
    <name type="scientific">Desulfosporosinus nitroreducens</name>
    <dbReference type="NCBI Taxonomy" id="2018668"/>
    <lineage>
        <taxon>Bacteria</taxon>
        <taxon>Bacillati</taxon>
        <taxon>Bacillota</taxon>
        <taxon>Clostridia</taxon>
        <taxon>Eubacteriales</taxon>
        <taxon>Desulfitobacteriaceae</taxon>
        <taxon>Desulfosporosinus</taxon>
    </lineage>
</organism>
<dbReference type="CDD" id="cd08821">
    <property type="entry name" value="FMT_core_like_1"/>
    <property type="match status" value="1"/>
</dbReference>
<dbReference type="Proteomes" id="UP001176021">
    <property type="component" value="Unassembled WGS sequence"/>
</dbReference>
<dbReference type="SUPFAM" id="SSF50486">
    <property type="entry name" value="FMT C-terminal domain-like"/>
    <property type="match status" value="1"/>
</dbReference>
<reference evidence="2" key="1">
    <citation type="submission" date="2022-05" db="EMBL/GenBank/DDBJ databases">
        <title>Expanded diversity of anoxic marine methylotrophy in a Black Sea sulfate reducing microorganism.</title>
        <authorList>
            <person name="Fischer P.Q."/>
            <person name="Stams A.J.M."/>
            <person name="Villanueva L."/>
            <person name="Sousa D.Z."/>
        </authorList>
    </citation>
    <scope>NUCLEOTIDE SEQUENCE</scope>
    <source>
        <strain evidence="2">P130</strain>
    </source>
</reference>
<proteinExistence type="predicted"/>
<evidence type="ECO:0000259" key="1">
    <source>
        <dbReference type="Pfam" id="PF21553"/>
    </source>
</evidence>
<dbReference type="Pfam" id="PF21553">
    <property type="entry name" value="Formyl_trans_C_2"/>
    <property type="match status" value="1"/>
</dbReference>
<dbReference type="InterPro" id="IPR049355">
    <property type="entry name" value="Formyl_trans-like_C"/>
</dbReference>
<keyword evidence="3" id="KW-1185">Reference proteome</keyword>
<dbReference type="EMBL" id="JAMJEV010000024">
    <property type="protein sequence ID" value="MDO0825364.1"/>
    <property type="molecule type" value="Genomic_DNA"/>
</dbReference>
<dbReference type="Gene3D" id="3.10.25.20">
    <property type="match status" value="1"/>
</dbReference>
<evidence type="ECO:0000313" key="3">
    <source>
        <dbReference type="Proteomes" id="UP001176021"/>
    </source>
</evidence>
<accession>A0ABT8QXY4</accession>
<dbReference type="RefSeq" id="WP_302049975.1">
    <property type="nucleotide sequence ID" value="NZ_JAMJEV010000024.1"/>
</dbReference>
<sequence>MPYVIAASRSGYEQITNKIAQLTGDACYLIDKKENLNLNVLREFNPTYVFLPHWSYIVPKDVYEAFECIIFHMTDLPFGRGGSPLQNLISREIYETKVSALRCSEGIDTGPIYVKRNLSLCGSAEEIYLRAAKIIEEMILFIIGNSPIPEGQDGEPVYFKRRRPEESNIDDLKSLEKAYDYIRMLDAEGYPHAFFETKHLRMEFRRASLKQDCILADVIITMKEDE</sequence>
<dbReference type="SUPFAM" id="SSF53328">
    <property type="entry name" value="Formyltransferase"/>
    <property type="match status" value="1"/>
</dbReference>
<name>A0ABT8QXY4_9FIRM</name>
<dbReference type="Gene3D" id="3.40.50.170">
    <property type="entry name" value="Formyl transferase, N-terminal domain"/>
    <property type="match status" value="1"/>
</dbReference>